<dbReference type="EMBL" id="JH687836">
    <property type="protein sequence ID" value="EJD37715.1"/>
    <property type="molecule type" value="Genomic_DNA"/>
</dbReference>
<dbReference type="OrthoDB" id="10253744at2759"/>
<evidence type="ECO:0000313" key="2">
    <source>
        <dbReference type="Proteomes" id="UP000006514"/>
    </source>
</evidence>
<dbReference type="Gene3D" id="3.40.30.10">
    <property type="entry name" value="Glutaredoxin"/>
    <property type="match status" value="1"/>
</dbReference>
<gene>
    <name evidence="1" type="ORF">AURDEDRAFT_92231</name>
</gene>
<dbReference type="SUPFAM" id="SSF52833">
    <property type="entry name" value="Thioredoxin-like"/>
    <property type="match status" value="1"/>
</dbReference>
<dbReference type="KEGG" id="adl:AURDEDRAFT_92231"/>
<dbReference type="InParanoid" id="J0DB43"/>
<dbReference type="OMA" id="VHPESQL"/>
<evidence type="ECO:0008006" key="3">
    <source>
        <dbReference type="Google" id="ProtNLM"/>
    </source>
</evidence>
<dbReference type="InterPro" id="IPR009737">
    <property type="entry name" value="Aim32/Apd1-like"/>
</dbReference>
<proteinExistence type="predicted"/>
<evidence type="ECO:0000313" key="1">
    <source>
        <dbReference type="EMBL" id="EJD37715.1"/>
    </source>
</evidence>
<dbReference type="eggNOG" id="ENOG502QS3W">
    <property type="taxonomic scope" value="Eukaryota"/>
</dbReference>
<dbReference type="Pfam" id="PF06999">
    <property type="entry name" value="Suc_Fer-like"/>
    <property type="match status" value="1"/>
</dbReference>
<reference evidence="2" key="1">
    <citation type="journal article" date="2012" name="Science">
        <title>The Paleozoic origin of enzymatic lignin decomposition reconstructed from 31 fungal genomes.</title>
        <authorList>
            <person name="Floudas D."/>
            <person name="Binder M."/>
            <person name="Riley R."/>
            <person name="Barry K."/>
            <person name="Blanchette R.A."/>
            <person name="Henrissat B."/>
            <person name="Martinez A.T."/>
            <person name="Otillar R."/>
            <person name="Spatafora J.W."/>
            <person name="Yadav J.S."/>
            <person name="Aerts A."/>
            <person name="Benoit I."/>
            <person name="Boyd A."/>
            <person name="Carlson A."/>
            <person name="Copeland A."/>
            <person name="Coutinho P.M."/>
            <person name="de Vries R.P."/>
            <person name="Ferreira P."/>
            <person name="Findley K."/>
            <person name="Foster B."/>
            <person name="Gaskell J."/>
            <person name="Glotzer D."/>
            <person name="Gorecki P."/>
            <person name="Heitman J."/>
            <person name="Hesse C."/>
            <person name="Hori C."/>
            <person name="Igarashi K."/>
            <person name="Jurgens J.A."/>
            <person name="Kallen N."/>
            <person name="Kersten P."/>
            <person name="Kohler A."/>
            <person name="Kuees U."/>
            <person name="Kumar T.K.A."/>
            <person name="Kuo A."/>
            <person name="LaButti K."/>
            <person name="Larrondo L.F."/>
            <person name="Lindquist E."/>
            <person name="Ling A."/>
            <person name="Lombard V."/>
            <person name="Lucas S."/>
            <person name="Lundell T."/>
            <person name="Martin R."/>
            <person name="McLaughlin D.J."/>
            <person name="Morgenstern I."/>
            <person name="Morin E."/>
            <person name="Murat C."/>
            <person name="Nagy L.G."/>
            <person name="Nolan M."/>
            <person name="Ohm R.A."/>
            <person name="Patyshakuliyeva A."/>
            <person name="Rokas A."/>
            <person name="Ruiz-Duenas F.J."/>
            <person name="Sabat G."/>
            <person name="Salamov A."/>
            <person name="Samejima M."/>
            <person name="Schmutz J."/>
            <person name="Slot J.C."/>
            <person name="St John F."/>
            <person name="Stenlid J."/>
            <person name="Sun H."/>
            <person name="Sun S."/>
            <person name="Syed K."/>
            <person name="Tsang A."/>
            <person name="Wiebenga A."/>
            <person name="Young D."/>
            <person name="Pisabarro A."/>
            <person name="Eastwood D.C."/>
            <person name="Martin F."/>
            <person name="Cullen D."/>
            <person name="Grigoriev I.V."/>
            <person name="Hibbett D.S."/>
        </authorList>
    </citation>
    <scope>NUCLEOTIDE SEQUENCE [LARGE SCALE GENOMIC DNA]</scope>
    <source>
        <strain evidence="2">TFB10046</strain>
    </source>
</reference>
<dbReference type="AlphaFoldDB" id="J0DB43"/>
<keyword evidence="2" id="KW-1185">Reference proteome</keyword>
<sequence length="324" mass="35565">MSSATAQKLSSLSVPVTNDPCRSCADPCDDHHGEYPSRFEVDMESELLGTVQPLHRQVLISTGKTDWAREVTDVQGSIAALLVSARDKLAPAQFPAGGKNPDLPYSTKTHGVFSQDDSNRLSILNGSHISVADHHDGETVLVFPDYTLVSSVKPTAESVEDFWKHALDPAIGAEVPVASGYAQVLPYSCVILLCSHKRRDNRCAIAAPKLEERFISELSLVGWDVHTRLDHVDHHATARDSLLHEAAENRSALILKTSHIGGHRYAGNVQIYMPQGSCVWYARVSPHEIHTIVQQTILQGKVIPQLLRAGMNIVRSHGKTLLDW</sequence>
<accession>J0DB43</accession>
<dbReference type="PANTHER" id="PTHR31902:SF14">
    <property type="entry name" value="ACTIN PATCHES DISTAL PROTEIN 1"/>
    <property type="match status" value="1"/>
</dbReference>
<protein>
    <recommendedName>
        <fullName evidence="3">Sucraseferredoxin-like protein</fullName>
    </recommendedName>
</protein>
<dbReference type="CDD" id="cd03062">
    <property type="entry name" value="TRX_Fd_Sucrase"/>
    <property type="match status" value="1"/>
</dbReference>
<dbReference type="PANTHER" id="PTHR31902">
    <property type="entry name" value="ACTIN PATCHES DISTAL PROTEIN 1"/>
    <property type="match status" value="1"/>
</dbReference>
<dbReference type="InterPro" id="IPR036249">
    <property type="entry name" value="Thioredoxin-like_sf"/>
</dbReference>
<dbReference type="Proteomes" id="UP000006514">
    <property type="component" value="Unassembled WGS sequence"/>
</dbReference>
<organism evidence="1 2">
    <name type="scientific">Auricularia subglabra (strain TFB-10046 / SS5)</name>
    <name type="common">White-rot fungus</name>
    <name type="synonym">Auricularia delicata (strain TFB10046)</name>
    <dbReference type="NCBI Taxonomy" id="717982"/>
    <lineage>
        <taxon>Eukaryota</taxon>
        <taxon>Fungi</taxon>
        <taxon>Dikarya</taxon>
        <taxon>Basidiomycota</taxon>
        <taxon>Agaricomycotina</taxon>
        <taxon>Agaricomycetes</taxon>
        <taxon>Auriculariales</taxon>
        <taxon>Auriculariaceae</taxon>
        <taxon>Auricularia</taxon>
    </lineage>
</organism>
<name>J0DB43_AURST</name>